<accession>A0A7U9XV80</accession>
<dbReference type="PROSITE" id="PS51257">
    <property type="entry name" value="PROKAR_LIPOPROTEIN"/>
    <property type="match status" value="1"/>
</dbReference>
<protein>
    <submittedName>
        <fullName evidence="2">ABC transporter substrate-binding protein</fullName>
    </submittedName>
</protein>
<reference evidence="2" key="1">
    <citation type="submission" date="2021-01" db="EMBL/GenBank/DDBJ databases">
        <title>Draft genome sequence of Acholeplasmataceae bacterium strain Mahy22.</title>
        <authorList>
            <person name="Watanabe M."/>
            <person name="Kojima H."/>
            <person name="Fukui M."/>
        </authorList>
    </citation>
    <scope>NUCLEOTIDE SEQUENCE</scope>
    <source>
        <strain evidence="2">Mahy22</strain>
    </source>
</reference>
<dbReference type="GO" id="GO:0043190">
    <property type="term" value="C:ATP-binding cassette (ABC) transporter complex"/>
    <property type="evidence" value="ECO:0007669"/>
    <property type="project" value="InterPro"/>
</dbReference>
<evidence type="ECO:0000313" key="3">
    <source>
        <dbReference type="Proteomes" id="UP000620133"/>
    </source>
</evidence>
<dbReference type="AlphaFoldDB" id="A0A7U9XV80"/>
<dbReference type="Pfam" id="PF04069">
    <property type="entry name" value="OpuAC"/>
    <property type="match status" value="1"/>
</dbReference>
<dbReference type="EMBL" id="AP024412">
    <property type="protein sequence ID" value="BCR35887.1"/>
    <property type="molecule type" value="Genomic_DNA"/>
</dbReference>
<dbReference type="Gene3D" id="3.40.190.100">
    <property type="entry name" value="Glycine betaine-binding periplasmic protein, domain 2"/>
    <property type="match status" value="1"/>
</dbReference>
<dbReference type="InterPro" id="IPR007210">
    <property type="entry name" value="ABC_Gly_betaine_transp_sub-bd"/>
</dbReference>
<dbReference type="SUPFAM" id="SSF53850">
    <property type="entry name" value="Periplasmic binding protein-like II"/>
    <property type="match status" value="1"/>
</dbReference>
<gene>
    <name evidence="2" type="ORF">MPAN_007800</name>
</gene>
<dbReference type="KEGG" id="manr:MPAN_007800"/>
<feature type="domain" description="ABC-type glycine betaine transport system substrate-binding" evidence="1">
    <location>
        <begin position="26"/>
        <end position="300"/>
    </location>
</feature>
<sequence length="322" mass="36018">MKKLLFMTLVLISALGLSACQYDSNEIVIGEGDWQSNQFYNQVAKIIIEEGYGVTVDIKVVDTPLLIASLTEGSINLNIETWSDNMPTYQADLDEGNYEELGTNFNDNYQGIYVPAYLAEAYDLEYITDLVDHKELFPDPEVTNWNAETDKAVVFGGPSGWQVTAFLMNKFTNTESYPELEANFEFRPLESSALLDATLMSAYEDEEPWVGYNWEPTTIMGLLDMVLLKDDAVYNKDTGAGMVPTNDVTIVVSIGFRESYPEITAFLENYKTSAQVASDALAYMAENDLSAADTAAWWLSNNVEMWGSWVPEDIKDKVEASL</sequence>
<organism evidence="2 3">
    <name type="scientific">Mariniplasma anaerobium</name>
    <dbReference type="NCBI Taxonomy" id="2735436"/>
    <lineage>
        <taxon>Bacteria</taxon>
        <taxon>Bacillati</taxon>
        <taxon>Mycoplasmatota</taxon>
        <taxon>Mollicutes</taxon>
        <taxon>Acholeplasmatales</taxon>
        <taxon>Acholeplasmataceae</taxon>
        <taxon>Mariniplasma</taxon>
    </lineage>
</organism>
<evidence type="ECO:0000259" key="1">
    <source>
        <dbReference type="Pfam" id="PF04069"/>
    </source>
</evidence>
<evidence type="ECO:0000313" key="2">
    <source>
        <dbReference type="EMBL" id="BCR35887.1"/>
    </source>
</evidence>
<name>A0A7U9XV80_9MOLU</name>
<dbReference type="RefSeq" id="WP_176238718.1">
    <property type="nucleotide sequence ID" value="NZ_AP024412.1"/>
</dbReference>
<proteinExistence type="predicted"/>
<dbReference type="Proteomes" id="UP000620133">
    <property type="component" value="Chromosome"/>
</dbReference>
<dbReference type="GO" id="GO:0022857">
    <property type="term" value="F:transmembrane transporter activity"/>
    <property type="evidence" value="ECO:0007669"/>
    <property type="project" value="InterPro"/>
</dbReference>
<dbReference type="Gene3D" id="3.40.190.10">
    <property type="entry name" value="Periplasmic binding protein-like II"/>
    <property type="match status" value="1"/>
</dbReference>
<keyword evidence="3" id="KW-1185">Reference proteome</keyword>